<feature type="chain" id="PRO_5020307641" evidence="1">
    <location>
        <begin position="17"/>
        <end position="148"/>
    </location>
</feature>
<evidence type="ECO:0000313" key="3">
    <source>
        <dbReference type="Proteomes" id="UP000298663"/>
    </source>
</evidence>
<dbReference type="EMBL" id="AZBU02000008">
    <property type="protein sequence ID" value="TKR66918.1"/>
    <property type="molecule type" value="Genomic_DNA"/>
</dbReference>
<dbReference type="AlphaFoldDB" id="A0A4U5MCS5"/>
<name>A0A4U5MCS5_STECR</name>
<comment type="caution">
    <text evidence="2">The sequence shown here is derived from an EMBL/GenBank/DDBJ whole genome shotgun (WGS) entry which is preliminary data.</text>
</comment>
<dbReference type="Proteomes" id="UP000298663">
    <property type="component" value="Unassembled WGS sequence"/>
</dbReference>
<organism evidence="2 3">
    <name type="scientific">Steinernema carpocapsae</name>
    <name type="common">Entomopathogenic nematode</name>
    <dbReference type="NCBI Taxonomy" id="34508"/>
    <lineage>
        <taxon>Eukaryota</taxon>
        <taxon>Metazoa</taxon>
        <taxon>Ecdysozoa</taxon>
        <taxon>Nematoda</taxon>
        <taxon>Chromadorea</taxon>
        <taxon>Rhabditida</taxon>
        <taxon>Tylenchina</taxon>
        <taxon>Panagrolaimomorpha</taxon>
        <taxon>Strongyloidoidea</taxon>
        <taxon>Steinernematidae</taxon>
        <taxon>Steinernema</taxon>
    </lineage>
</organism>
<feature type="signal peptide" evidence="1">
    <location>
        <begin position="1"/>
        <end position="16"/>
    </location>
</feature>
<sequence length="148" mass="17157">MFRVGIFWLFLASASARLPCAELITLDEDLERLLETFEPSGNQSTIFQELSFHGASQDQMNVVQRNVGIVNTEFKSLSTLAQISVKKLTKIRSSFYGKDKELAKIADSMRPHASWFKKISNKTRKEYTEFCTYCKIYLYEPFQDFKTK</sequence>
<evidence type="ECO:0000256" key="1">
    <source>
        <dbReference type="SAM" id="SignalP"/>
    </source>
</evidence>
<accession>A0A4U5MCS5</accession>
<gene>
    <name evidence="2" type="ORF">L596_023143</name>
</gene>
<evidence type="ECO:0000313" key="2">
    <source>
        <dbReference type="EMBL" id="TKR66918.1"/>
    </source>
</evidence>
<proteinExistence type="predicted"/>
<reference evidence="2 3" key="2">
    <citation type="journal article" date="2019" name="G3 (Bethesda)">
        <title>Hybrid Assembly of the Genome of the Entomopathogenic Nematode Steinernema carpocapsae Identifies the X-Chromosome.</title>
        <authorList>
            <person name="Serra L."/>
            <person name="Macchietto M."/>
            <person name="Macias-Munoz A."/>
            <person name="McGill C.J."/>
            <person name="Rodriguez I.M."/>
            <person name="Rodriguez B."/>
            <person name="Murad R."/>
            <person name="Mortazavi A."/>
        </authorList>
    </citation>
    <scope>NUCLEOTIDE SEQUENCE [LARGE SCALE GENOMIC DNA]</scope>
    <source>
        <strain evidence="2 3">ALL</strain>
    </source>
</reference>
<reference evidence="2 3" key="1">
    <citation type="journal article" date="2015" name="Genome Biol.">
        <title>Comparative genomics of Steinernema reveals deeply conserved gene regulatory networks.</title>
        <authorList>
            <person name="Dillman A.R."/>
            <person name="Macchietto M."/>
            <person name="Porter C.F."/>
            <person name="Rogers A."/>
            <person name="Williams B."/>
            <person name="Antoshechkin I."/>
            <person name="Lee M.M."/>
            <person name="Goodwin Z."/>
            <person name="Lu X."/>
            <person name="Lewis E.E."/>
            <person name="Goodrich-Blair H."/>
            <person name="Stock S.P."/>
            <person name="Adams B.J."/>
            <person name="Sternberg P.W."/>
            <person name="Mortazavi A."/>
        </authorList>
    </citation>
    <scope>NUCLEOTIDE SEQUENCE [LARGE SCALE GENOMIC DNA]</scope>
    <source>
        <strain evidence="2 3">ALL</strain>
    </source>
</reference>
<protein>
    <submittedName>
        <fullName evidence="2">Uncharacterized protein</fullName>
    </submittedName>
</protein>
<keyword evidence="3" id="KW-1185">Reference proteome</keyword>
<keyword evidence="1" id="KW-0732">Signal</keyword>